<dbReference type="Proteomes" id="UP000887578">
    <property type="component" value="Unplaced"/>
</dbReference>
<accession>A0A914QBM3</accession>
<evidence type="ECO:0000313" key="1">
    <source>
        <dbReference type="Proteomes" id="UP000887578"/>
    </source>
</evidence>
<organism evidence="1 2">
    <name type="scientific">Panagrolaimus davidi</name>
    <dbReference type="NCBI Taxonomy" id="227884"/>
    <lineage>
        <taxon>Eukaryota</taxon>
        <taxon>Metazoa</taxon>
        <taxon>Ecdysozoa</taxon>
        <taxon>Nematoda</taxon>
        <taxon>Chromadorea</taxon>
        <taxon>Rhabditida</taxon>
        <taxon>Tylenchina</taxon>
        <taxon>Panagrolaimomorpha</taxon>
        <taxon>Panagrolaimoidea</taxon>
        <taxon>Panagrolaimidae</taxon>
        <taxon>Panagrolaimus</taxon>
    </lineage>
</organism>
<sequence>MDSTENVDVFKLENLPLMIRTRFFALLPYFVQIEMAQTNNHYYNIYENYFSKREITERVDIVVEDDNIVINGKKYASSLFENEKSVKYLLKLDDFPTKYLSISTKTENPSFDIGILAKEFAQNGVYFTKINEKKAAFRWLNMSLKSHKCREDTQIKLGWEPNKEKTKVFLWLTTSNQSVNISAVIEFQERREQVKQESDQAEPETIEEEPEIKRCCKLC</sequence>
<keyword evidence="1" id="KW-1185">Reference proteome</keyword>
<dbReference type="WBParaSite" id="PDA_v2.g26651.t1">
    <property type="protein sequence ID" value="PDA_v2.g26651.t1"/>
    <property type="gene ID" value="PDA_v2.g26651"/>
</dbReference>
<name>A0A914QBM3_9BILA</name>
<proteinExistence type="predicted"/>
<protein>
    <submittedName>
        <fullName evidence="2">Uncharacterized protein</fullName>
    </submittedName>
</protein>
<reference evidence="2" key="1">
    <citation type="submission" date="2022-11" db="UniProtKB">
        <authorList>
            <consortium name="WormBaseParasite"/>
        </authorList>
    </citation>
    <scope>IDENTIFICATION</scope>
</reference>
<dbReference type="AlphaFoldDB" id="A0A914QBM3"/>
<evidence type="ECO:0000313" key="2">
    <source>
        <dbReference type="WBParaSite" id="PDA_v2.g26651.t1"/>
    </source>
</evidence>